<dbReference type="OrthoDB" id="7618612at2"/>
<proteinExistence type="predicted"/>
<dbReference type="Gene3D" id="1.10.357.10">
    <property type="entry name" value="Tetracycline Repressor, domain 2"/>
    <property type="match status" value="1"/>
</dbReference>
<keyword evidence="8" id="KW-1185">Reference proteome</keyword>
<dbReference type="RefSeq" id="WP_147712692.1">
    <property type="nucleotide sequence ID" value="NZ_VKAD01000001.1"/>
</dbReference>
<comment type="caution">
    <text evidence="7">The sequence shown here is derived from an EMBL/GenBank/DDBJ whole genome shotgun (WGS) entry which is preliminary data.</text>
</comment>
<evidence type="ECO:0000256" key="2">
    <source>
        <dbReference type="ARBA" id="ARBA00023015"/>
    </source>
</evidence>
<sequence length="223" mass="25864">MTKKPIKEKKFSRQEPDERRELLIRSAIRCLENEGYAGLSVRKITKEANVSQGMVNLHFGSINNLIACAYDLISHEFSQTTIAQLDSCNGSAEDKLHLFFEYHFQERWMNPKLLRAWLVFWSLIPDSAEMAEAYKRNNQETENLLKALLLQISQDDGLNITDISPVSQRLMALLDGLWVRQSLEQRENSSEHALTLARNWLDSFRKGHSIYQRHSDCFTFKEG</sequence>
<dbReference type="EMBL" id="VKAD01000001">
    <property type="protein sequence ID" value="TXR53375.1"/>
    <property type="molecule type" value="Genomic_DNA"/>
</dbReference>
<evidence type="ECO:0000256" key="5">
    <source>
        <dbReference type="PROSITE-ProRule" id="PRU00335"/>
    </source>
</evidence>
<dbReference type="PANTHER" id="PTHR43479">
    <property type="entry name" value="ACREF/ENVCD OPERON REPRESSOR-RELATED"/>
    <property type="match status" value="1"/>
</dbReference>
<reference evidence="7 8" key="1">
    <citation type="submission" date="2019-07" db="EMBL/GenBank/DDBJ databases">
        <title>Reinekea sp. strain SSH23 genome sequencing and assembly.</title>
        <authorList>
            <person name="Kim I."/>
        </authorList>
    </citation>
    <scope>NUCLEOTIDE SEQUENCE [LARGE SCALE GENOMIC DNA]</scope>
    <source>
        <strain evidence="7 8">SSH23</strain>
    </source>
</reference>
<dbReference type="PANTHER" id="PTHR43479:SF11">
    <property type="entry name" value="ACREF_ENVCD OPERON REPRESSOR-RELATED"/>
    <property type="match status" value="1"/>
</dbReference>
<keyword evidence="4" id="KW-0804">Transcription</keyword>
<dbReference type="Proteomes" id="UP000321764">
    <property type="component" value="Unassembled WGS sequence"/>
</dbReference>
<evidence type="ECO:0000259" key="6">
    <source>
        <dbReference type="PROSITE" id="PS50977"/>
    </source>
</evidence>
<evidence type="ECO:0000313" key="7">
    <source>
        <dbReference type="EMBL" id="TXR53375.1"/>
    </source>
</evidence>
<keyword evidence="3 5" id="KW-0238">DNA-binding</keyword>
<dbReference type="InterPro" id="IPR036271">
    <property type="entry name" value="Tet_transcr_reg_TetR-rel_C_sf"/>
</dbReference>
<dbReference type="SUPFAM" id="SSF46689">
    <property type="entry name" value="Homeodomain-like"/>
    <property type="match status" value="1"/>
</dbReference>
<evidence type="ECO:0000313" key="8">
    <source>
        <dbReference type="Proteomes" id="UP000321764"/>
    </source>
</evidence>
<evidence type="ECO:0000256" key="1">
    <source>
        <dbReference type="ARBA" id="ARBA00022491"/>
    </source>
</evidence>
<gene>
    <name evidence="7" type="ORF">FME95_02040</name>
</gene>
<dbReference type="Pfam" id="PF00440">
    <property type="entry name" value="TetR_N"/>
    <property type="match status" value="1"/>
</dbReference>
<evidence type="ECO:0000256" key="3">
    <source>
        <dbReference type="ARBA" id="ARBA00023125"/>
    </source>
</evidence>
<keyword evidence="1" id="KW-0678">Repressor</keyword>
<dbReference type="InterPro" id="IPR009057">
    <property type="entry name" value="Homeodomain-like_sf"/>
</dbReference>
<dbReference type="GO" id="GO:0003677">
    <property type="term" value="F:DNA binding"/>
    <property type="evidence" value="ECO:0007669"/>
    <property type="project" value="UniProtKB-UniRule"/>
</dbReference>
<organism evidence="7 8">
    <name type="scientific">Reinekea thalattae</name>
    <dbReference type="NCBI Taxonomy" id="2593301"/>
    <lineage>
        <taxon>Bacteria</taxon>
        <taxon>Pseudomonadati</taxon>
        <taxon>Pseudomonadota</taxon>
        <taxon>Gammaproteobacteria</taxon>
        <taxon>Oceanospirillales</taxon>
        <taxon>Saccharospirillaceae</taxon>
        <taxon>Reinekea</taxon>
    </lineage>
</organism>
<dbReference type="AlphaFoldDB" id="A0A5C8Z5H9"/>
<dbReference type="InterPro" id="IPR001647">
    <property type="entry name" value="HTH_TetR"/>
</dbReference>
<protein>
    <submittedName>
        <fullName evidence="7">TetR family transcriptional regulator</fullName>
    </submittedName>
</protein>
<dbReference type="InterPro" id="IPR039538">
    <property type="entry name" value="BetI_C"/>
</dbReference>
<dbReference type="InterPro" id="IPR050624">
    <property type="entry name" value="HTH-type_Tx_Regulator"/>
</dbReference>
<feature type="domain" description="HTH tetR-type" evidence="6">
    <location>
        <begin position="17"/>
        <end position="77"/>
    </location>
</feature>
<dbReference type="PROSITE" id="PS50977">
    <property type="entry name" value="HTH_TETR_2"/>
    <property type="match status" value="1"/>
</dbReference>
<dbReference type="Pfam" id="PF13977">
    <property type="entry name" value="TetR_C_6"/>
    <property type="match status" value="1"/>
</dbReference>
<keyword evidence="2" id="KW-0805">Transcription regulation</keyword>
<accession>A0A5C8Z5H9</accession>
<name>A0A5C8Z5H9_9GAMM</name>
<dbReference type="SUPFAM" id="SSF48498">
    <property type="entry name" value="Tetracyclin repressor-like, C-terminal domain"/>
    <property type="match status" value="1"/>
</dbReference>
<evidence type="ECO:0000256" key="4">
    <source>
        <dbReference type="ARBA" id="ARBA00023163"/>
    </source>
</evidence>
<feature type="DNA-binding region" description="H-T-H motif" evidence="5">
    <location>
        <begin position="40"/>
        <end position="59"/>
    </location>
</feature>